<keyword evidence="3" id="KW-0378">Hydrolase</keyword>
<keyword evidence="7" id="KW-1185">Reference proteome</keyword>
<evidence type="ECO:0000256" key="2">
    <source>
        <dbReference type="ARBA" id="ARBA00022723"/>
    </source>
</evidence>
<organism evidence="6 7">
    <name type="scientific">Photobacterium pectinilyticum</name>
    <dbReference type="NCBI Taxonomy" id="2906793"/>
    <lineage>
        <taxon>Bacteria</taxon>
        <taxon>Pseudomonadati</taxon>
        <taxon>Pseudomonadota</taxon>
        <taxon>Gammaproteobacteria</taxon>
        <taxon>Vibrionales</taxon>
        <taxon>Vibrionaceae</taxon>
        <taxon>Photobacterium</taxon>
    </lineage>
</organism>
<dbReference type="InterPro" id="IPR017850">
    <property type="entry name" value="Alkaline_phosphatase_core_sf"/>
</dbReference>
<evidence type="ECO:0000313" key="7">
    <source>
        <dbReference type="Proteomes" id="UP001524460"/>
    </source>
</evidence>
<protein>
    <submittedName>
        <fullName evidence="6">Sulfatase-like hydrolase/transferase</fullName>
    </submittedName>
</protein>
<evidence type="ECO:0000259" key="5">
    <source>
        <dbReference type="Pfam" id="PF00884"/>
    </source>
</evidence>
<evidence type="ECO:0000313" key="6">
    <source>
        <dbReference type="EMBL" id="MCQ1061063.1"/>
    </source>
</evidence>
<dbReference type="InterPro" id="IPR024607">
    <property type="entry name" value="Sulfatase_CS"/>
</dbReference>
<feature type="domain" description="Sulfatase N-terminal" evidence="5">
    <location>
        <begin position="32"/>
        <end position="408"/>
    </location>
</feature>
<comment type="caution">
    <text evidence="6">The sequence shown here is derived from an EMBL/GenBank/DDBJ whole genome shotgun (WGS) entry which is preliminary data.</text>
</comment>
<proteinExistence type="inferred from homology"/>
<accession>A0ABT1N8K1</accession>
<evidence type="ECO:0000256" key="4">
    <source>
        <dbReference type="ARBA" id="ARBA00022837"/>
    </source>
</evidence>
<dbReference type="InterPro" id="IPR000917">
    <property type="entry name" value="Sulfatase_N"/>
</dbReference>
<dbReference type="InterPro" id="IPR050738">
    <property type="entry name" value="Sulfatase"/>
</dbReference>
<keyword evidence="4" id="KW-0106">Calcium</keyword>
<keyword evidence="2" id="KW-0479">Metal-binding</keyword>
<evidence type="ECO:0000256" key="1">
    <source>
        <dbReference type="ARBA" id="ARBA00008779"/>
    </source>
</evidence>
<dbReference type="PROSITE" id="PS00523">
    <property type="entry name" value="SULFATASE_1"/>
    <property type="match status" value="1"/>
</dbReference>
<dbReference type="SUPFAM" id="SSF53649">
    <property type="entry name" value="Alkaline phosphatase-like"/>
    <property type="match status" value="1"/>
</dbReference>
<dbReference type="Proteomes" id="UP001524460">
    <property type="component" value="Unassembled WGS sequence"/>
</dbReference>
<gene>
    <name evidence="6" type="ORF">NHN17_23780</name>
</gene>
<sequence>MSLFEDTGLNHKFLNPKLRQGSYCVDSAVRKPNIVFITVDMISPDCYFDTRPLSKVINTPNLDLIAAEGTRFDRTYTTSPLCGPARAAMFTGMHPPYLTNGERAPCGSQVDLGVDDVIFQDYLKSEGYVLKHSGKCHVGVDKFIRTFGENLHAWDRWGPPVADDDRYLEYLDALNVQLPRYRRELRGLRADKQTPANSFGGWIEQSDGTDFPKEAHYSTFLADLTVRQIKAARRQEPNRPFFAQLDFFDPHQPYSIPSGFESRYAEIKRSVQLPTSYAELQDKDTLPDNPIYALYRKYWGMYDEETVIDYIAGHLLQVEVIDFAVGRLIDYLKSEGLWDDCAIVFSADHGDMNGRLGMADKGVYFQPDIFSIPLYIKPPKVCLPVLKTVETVCSALDIGPTLLAFAGIEKPSHMEGGDLRKVARGEEREPLVQVFQTGMHVGMNLGAAIRLELFGKEWFYGYNASTGYQELYDVDADMQVNQFYEDVGEAMRSELVAQMANVLSSDVRWRGYWASYRLHNMEYLSNDIGADMQMLKPV</sequence>
<name>A0ABT1N8K1_9GAMM</name>
<comment type="similarity">
    <text evidence="1">Belongs to the sulfatase family.</text>
</comment>
<dbReference type="EMBL" id="JANEYT010000108">
    <property type="protein sequence ID" value="MCQ1061063.1"/>
    <property type="molecule type" value="Genomic_DNA"/>
</dbReference>
<dbReference type="PANTHER" id="PTHR42693">
    <property type="entry name" value="ARYLSULFATASE FAMILY MEMBER"/>
    <property type="match status" value="1"/>
</dbReference>
<evidence type="ECO:0000256" key="3">
    <source>
        <dbReference type="ARBA" id="ARBA00022801"/>
    </source>
</evidence>
<reference evidence="6 7" key="1">
    <citation type="submission" date="2022-07" db="EMBL/GenBank/DDBJ databases">
        <title>Photobacterium pectinilyticum sp. nov., a marine bacterium isolated from surface seawater of Qingdao offshore.</title>
        <authorList>
            <person name="Wang X."/>
        </authorList>
    </citation>
    <scope>NUCLEOTIDE SEQUENCE [LARGE SCALE GENOMIC DNA]</scope>
    <source>
        <strain evidence="6 7">ZSDE20</strain>
    </source>
</reference>
<dbReference type="PANTHER" id="PTHR42693:SF53">
    <property type="entry name" value="ENDO-4-O-SULFATASE"/>
    <property type="match status" value="1"/>
</dbReference>
<dbReference type="Pfam" id="PF00884">
    <property type="entry name" value="Sulfatase"/>
    <property type="match status" value="1"/>
</dbReference>
<dbReference type="RefSeq" id="WP_255045161.1">
    <property type="nucleotide sequence ID" value="NZ_JANEYT010000108.1"/>
</dbReference>
<dbReference type="Gene3D" id="3.40.720.10">
    <property type="entry name" value="Alkaline Phosphatase, subunit A"/>
    <property type="match status" value="1"/>
</dbReference>